<gene>
    <name evidence="3" type="ORF">SAMN02745111_00110</name>
</gene>
<keyword evidence="1" id="KW-1133">Transmembrane helix</keyword>
<protein>
    <submittedName>
        <fullName evidence="3">PAP2 superfamily protein</fullName>
    </submittedName>
</protein>
<feature type="transmembrane region" description="Helical" evidence="1">
    <location>
        <begin position="160"/>
        <end position="177"/>
    </location>
</feature>
<dbReference type="STRING" id="39495.SAMN02745111_00110"/>
<dbReference type="InterPro" id="IPR036938">
    <property type="entry name" value="PAP2/HPO_sf"/>
</dbReference>
<dbReference type="OrthoDB" id="9790723at2"/>
<evidence type="ECO:0000313" key="3">
    <source>
        <dbReference type="EMBL" id="SKA59903.1"/>
    </source>
</evidence>
<dbReference type="Gene3D" id="1.20.144.10">
    <property type="entry name" value="Phosphatidic acid phosphatase type 2/haloperoxidase"/>
    <property type="match status" value="1"/>
</dbReference>
<organism evidence="3 4">
    <name type="scientific">Eubacterium uniforme</name>
    <dbReference type="NCBI Taxonomy" id="39495"/>
    <lineage>
        <taxon>Bacteria</taxon>
        <taxon>Bacillati</taxon>
        <taxon>Bacillota</taxon>
        <taxon>Clostridia</taxon>
        <taxon>Eubacteriales</taxon>
        <taxon>Eubacteriaceae</taxon>
        <taxon>Eubacterium</taxon>
    </lineage>
</organism>
<dbReference type="SUPFAM" id="SSF48317">
    <property type="entry name" value="Acid phosphatase/Vanadium-dependent haloperoxidase"/>
    <property type="match status" value="1"/>
</dbReference>
<dbReference type="Pfam" id="PF01569">
    <property type="entry name" value="PAP2"/>
    <property type="match status" value="1"/>
</dbReference>
<name>A0A1T4V4R6_9FIRM</name>
<keyword evidence="1" id="KW-0472">Membrane</keyword>
<keyword evidence="4" id="KW-1185">Reference proteome</keyword>
<evidence type="ECO:0000313" key="4">
    <source>
        <dbReference type="Proteomes" id="UP000190814"/>
    </source>
</evidence>
<dbReference type="InterPro" id="IPR000326">
    <property type="entry name" value="PAP2/HPO"/>
</dbReference>
<dbReference type="Proteomes" id="UP000190814">
    <property type="component" value="Unassembled WGS sequence"/>
</dbReference>
<evidence type="ECO:0000256" key="1">
    <source>
        <dbReference type="SAM" id="Phobius"/>
    </source>
</evidence>
<sequence length="218" mass="25641">MKELIKKYGHCWTISYFVVYMIWFTWLEKRSMPSCHIMHCFVDDYIPFVDVFIIPYLIWFLYIPAAWLFLFLKDKKEFYKFCLYLYLGMSICLFICTIYPNGQDLRVNLDFGENLWVKMLGFIYNSDSNTNVFPSIHVFNSIAIHLSLMKSKHIPKGHWVTMISLSVMLLICSSTVFLKQHSILDVIAGTALAIVLYQIIYNDIFGKIKSVFAKKKAE</sequence>
<proteinExistence type="predicted"/>
<feature type="transmembrane region" description="Helical" evidence="1">
    <location>
        <begin position="81"/>
        <end position="100"/>
    </location>
</feature>
<keyword evidence="1" id="KW-0812">Transmembrane</keyword>
<feature type="domain" description="Phosphatidic acid phosphatase type 2/haloperoxidase" evidence="2">
    <location>
        <begin position="130"/>
        <end position="205"/>
    </location>
</feature>
<evidence type="ECO:0000259" key="2">
    <source>
        <dbReference type="Pfam" id="PF01569"/>
    </source>
</evidence>
<accession>A0A1T4V4R6</accession>
<feature type="transmembrane region" description="Helical" evidence="1">
    <location>
        <begin position="46"/>
        <end position="69"/>
    </location>
</feature>
<feature type="transmembrane region" description="Helical" evidence="1">
    <location>
        <begin position="183"/>
        <end position="200"/>
    </location>
</feature>
<dbReference type="EMBL" id="FUXZ01000002">
    <property type="protein sequence ID" value="SKA59903.1"/>
    <property type="molecule type" value="Genomic_DNA"/>
</dbReference>
<feature type="transmembrane region" description="Helical" evidence="1">
    <location>
        <begin position="7"/>
        <end position="26"/>
    </location>
</feature>
<reference evidence="3 4" key="1">
    <citation type="submission" date="2017-02" db="EMBL/GenBank/DDBJ databases">
        <authorList>
            <person name="Peterson S.W."/>
        </authorList>
    </citation>
    <scope>NUCLEOTIDE SEQUENCE [LARGE SCALE GENOMIC DNA]</scope>
    <source>
        <strain evidence="3 4">ATCC 35992</strain>
    </source>
</reference>
<dbReference type="RefSeq" id="WP_078765008.1">
    <property type="nucleotide sequence ID" value="NZ_FUXZ01000002.1"/>
</dbReference>
<dbReference type="AlphaFoldDB" id="A0A1T4V4R6"/>